<accession>A0ABD2C6Q5</accession>
<proteinExistence type="predicted"/>
<sequence length="81" mass="9351">MIMHSTITFFHEFYGLFLIRYLRVPSTSPPNFKNDHVDPHPSDRSGDQWNAKRERENGARADGIRLNAKIRGPKNMVLNLG</sequence>
<evidence type="ECO:0000313" key="2">
    <source>
        <dbReference type="EMBL" id="KAL2740731.1"/>
    </source>
</evidence>
<reference evidence="2 3" key="1">
    <citation type="journal article" date="2024" name="Ann. Entomol. Soc. Am.">
        <title>Genomic analyses of the southern and eastern yellowjacket wasps (Hymenoptera: Vespidae) reveal evolutionary signatures of social life.</title>
        <authorList>
            <person name="Catto M.A."/>
            <person name="Caine P.B."/>
            <person name="Orr S.E."/>
            <person name="Hunt B.G."/>
            <person name="Goodisman M.A.D."/>
        </authorList>
    </citation>
    <scope>NUCLEOTIDE SEQUENCE [LARGE SCALE GENOMIC DNA]</scope>
    <source>
        <strain evidence="2">233</strain>
        <tissue evidence="2">Head and thorax</tissue>
    </source>
</reference>
<dbReference type="EMBL" id="JAUDFV010000020">
    <property type="protein sequence ID" value="KAL2740731.1"/>
    <property type="molecule type" value="Genomic_DNA"/>
</dbReference>
<organism evidence="2 3">
    <name type="scientific">Vespula squamosa</name>
    <name type="common">Southern yellow jacket</name>
    <name type="synonym">Wasp</name>
    <dbReference type="NCBI Taxonomy" id="30214"/>
    <lineage>
        <taxon>Eukaryota</taxon>
        <taxon>Metazoa</taxon>
        <taxon>Ecdysozoa</taxon>
        <taxon>Arthropoda</taxon>
        <taxon>Hexapoda</taxon>
        <taxon>Insecta</taxon>
        <taxon>Pterygota</taxon>
        <taxon>Neoptera</taxon>
        <taxon>Endopterygota</taxon>
        <taxon>Hymenoptera</taxon>
        <taxon>Apocrita</taxon>
        <taxon>Aculeata</taxon>
        <taxon>Vespoidea</taxon>
        <taxon>Vespidae</taxon>
        <taxon>Vespinae</taxon>
        <taxon>Vespula</taxon>
    </lineage>
</organism>
<comment type="caution">
    <text evidence="2">The sequence shown here is derived from an EMBL/GenBank/DDBJ whole genome shotgun (WGS) entry which is preliminary data.</text>
</comment>
<feature type="region of interest" description="Disordered" evidence="1">
    <location>
        <begin position="29"/>
        <end position="60"/>
    </location>
</feature>
<protein>
    <submittedName>
        <fullName evidence="2">Uncharacterized protein</fullName>
    </submittedName>
</protein>
<name>A0ABD2C6Q5_VESSQ</name>
<dbReference type="AlphaFoldDB" id="A0ABD2C6Q5"/>
<feature type="compositionally biased region" description="Basic and acidic residues" evidence="1">
    <location>
        <begin position="33"/>
        <end position="60"/>
    </location>
</feature>
<dbReference type="Proteomes" id="UP001607302">
    <property type="component" value="Unassembled WGS sequence"/>
</dbReference>
<evidence type="ECO:0000313" key="3">
    <source>
        <dbReference type="Proteomes" id="UP001607302"/>
    </source>
</evidence>
<gene>
    <name evidence="2" type="ORF">V1478_000872</name>
</gene>
<evidence type="ECO:0000256" key="1">
    <source>
        <dbReference type="SAM" id="MobiDB-lite"/>
    </source>
</evidence>
<keyword evidence="3" id="KW-1185">Reference proteome</keyword>